<organism evidence="2 3">
    <name type="scientific">Natronobacterium haloterrestre</name>
    <name type="common">Halobiforma haloterrestris</name>
    <dbReference type="NCBI Taxonomy" id="148448"/>
    <lineage>
        <taxon>Archaea</taxon>
        <taxon>Methanobacteriati</taxon>
        <taxon>Methanobacteriota</taxon>
        <taxon>Stenosarchaea group</taxon>
        <taxon>Halobacteria</taxon>
        <taxon>Halobacteriales</taxon>
        <taxon>Natrialbaceae</taxon>
        <taxon>Natronobacterium</taxon>
    </lineage>
</organism>
<proteinExistence type="predicted"/>
<accession>A0A1I1IFC5</accession>
<feature type="region of interest" description="Disordered" evidence="1">
    <location>
        <begin position="14"/>
        <end position="47"/>
    </location>
</feature>
<evidence type="ECO:0008006" key="4">
    <source>
        <dbReference type="Google" id="ProtNLM"/>
    </source>
</evidence>
<sequence length="77" mass="8524">MSLFESLGEKVERFKQEAEAARDEATGSGDEGESESESMREADSDSEYRCLECDAEFRDEREACPNCGAEAVVFDGE</sequence>
<dbReference type="AlphaFoldDB" id="A0A1I1IFC5"/>
<evidence type="ECO:0000256" key="1">
    <source>
        <dbReference type="SAM" id="MobiDB-lite"/>
    </source>
</evidence>
<feature type="compositionally biased region" description="Basic and acidic residues" evidence="1">
    <location>
        <begin position="37"/>
        <end position="47"/>
    </location>
</feature>
<evidence type="ECO:0000313" key="3">
    <source>
        <dbReference type="Proteomes" id="UP000199161"/>
    </source>
</evidence>
<dbReference type="EMBL" id="FOKW01000007">
    <property type="protein sequence ID" value="SFC34352.1"/>
    <property type="molecule type" value="Genomic_DNA"/>
</dbReference>
<dbReference type="OrthoDB" id="204979at2157"/>
<name>A0A1I1IFC5_NATHA</name>
<gene>
    <name evidence="2" type="ORF">SAMN05444422_107104</name>
</gene>
<evidence type="ECO:0000313" key="2">
    <source>
        <dbReference type="EMBL" id="SFC34352.1"/>
    </source>
</evidence>
<keyword evidence="3" id="KW-1185">Reference proteome</keyword>
<dbReference type="RefSeq" id="WP_089788705.1">
    <property type="nucleotide sequence ID" value="NZ_FOKW01000007.1"/>
</dbReference>
<protein>
    <recommendedName>
        <fullName evidence="4">Zinc ribbon domain-containing protein</fullName>
    </recommendedName>
</protein>
<dbReference type="Proteomes" id="UP000199161">
    <property type="component" value="Unassembled WGS sequence"/>
</dbReference>
<reference evidence="3" key="1">
    <citation type="submission" date="2016-10" db="EMBL/GenBank/DDBJ databases">
        <authorList>
            <person name="Varghese N."/>
            <person name="Submissions S."/>
        </authorList>
    </citation>
    <scope>NUCLEOTIDE SEQUENCE [LARGE SCALE GENOMIC DNA]</scope>
    <source>
        <strain evidence="3">DSM 13078</strain>
    </source>
</reference>
<feature type="compositionally biased region" description="Basic and acidic residues" evidence="1">
    <location>
        <begin position="14"/>
        <end position="25"/>
    </location>
</feature>